<dbReference type="PROSITE" id="PS51186">
    <property type="entry name" value="GNAT"/>
    <property type="match status" value="1"/>
</dbReference>
<evidence type="ECO:0000313" key="5">
    <source>
        <dbReference type="Proteomes" id="UP000565205"/>
    </source>
</evidence>
<dbReference type="GO" id="GO:0016747">
    <property type="term" value="F:acyltransferase activity, transferring groups other than amino-acyl groups"/>
    <property type="evidence" value="ECO:0007669"/>
    <property type="project" value="InterPro"/>
</dbReference>
<proteinExistence type="predicted"/>
<dbReference type="Proteomes" id="UP000557688">
    <property type="component" value="Unassembled WGS sequence"/>
</dbReference>
<dbReference type="Gene3D" id="3.40.630.30">
    <property type="match status" value="1"/>
</dbReference>
<comment type="caution">
    <text evidence="3">The sequence shown here is derived from an EMBL/GenBank/DDBJ whole genome shotgun (WGS) entry which is preliminary data.</text>
</comment>
<dbReference type="AlphaFoldDB" id="A0A850NTD6"/>
<reference evidence="2 4" key="2">
    <citation type="submission" date="2020-08" db="EMBL/GenBank/DDBJ databases">
        <title>Genomic Encyclopedia of Type Strains, Phase III (KMG-III): the genomes of soil and plant-associated and newly described type strains.</title>
        <authorList>
            <person name="Whitman W."/>
        </authorList>
    </citation>
    <scope>NUCLEOTIDE SEQUENCE [LARGE SCALE GENOMIC DNA]</scope>
    <source>
        <strain evidence="2 4">CECT 8088</strain>
    </source>
</reference>
<dbReference type="SUPFAM" id="SSF55729">
    <property type="entry name" value="Acyl-CoA N-acyltransferases (Nat)"/>
    <property type="match status" value="1"/>
</dbReference>
<keyword evidence="3" id="KW-0808">Transferase</keyword>
<dbReference type="RefSeq" id="WP_176624310.1">
    <property type="nucleotide sequence ID" value="NZ_JABXXQ010000186.1"/>
</dbReference>
<gene>
    <name evidence="2" type="ORF">FHR90_002068</name>
    <name evidence="3" type="ORF">HUK83_09820</name>
</gene>
<dbReference type="InterPro" id="IPR000182">
    <property type="entry name" value="GNAT_dom"/>
</dbReference>
<reference evidence="3 5" key="1">
    <citation type="submission" date="2020-06" db="EMBL/GenBank/DDBJ databases">
        <title>Description of novel acetic acid bacteria.</title>
        <authorList>
            <person name="Sombolestani A."/>
        </authorList>
    </citation>
    <scope>NUCLEOTIDE SEQUENCE [LARGE SCALE GENOMIC DNA]</scope>
    <source>
        <strain evidence="3 5">LMG 26838</strain>
    </source>
</reference>
<evidence type="ECO:0000313" key="4">
    <source>
        <dbReference type="Proteomes" id="UP000557688"/>
    </source>
</evidence>
<keyword evidence="4" id="KW-1185">Reference proteome</keyword>
<evidence type="ECO:0000313" key="3">
    <source>
        <dbReference type="EMBL" id="NVN30625.1"/>
    </source>
</evidence>
<name>A0A850NTD6_9PROT</name>
<evidence type="ECO:0000259" key="1">
    <source>
        <dbReference type="PROSITE" id="PS51186"/>
    </source>
</evidence>
<evidence type="ECO:0000313" key="2">
    <source>
        <dbReference type="EMBL" id="MBB3174232.1"/>
    </source>
</evidence>
<feature type="domain" description="N-acetyltransferase" evidence="1">
    <location>
        <begin position="50"/>
        <end position="185"/>
    </location>
</feature>
<protein>
    <submittedName>
        <fullName evidence="3">GNAT family N-acetyltransferase</fullName>
    </submittedName>
</protein>
<sequence>MRGLARQGPSGTIRIVVEVTFLRMSRPLPRPAAPLPEGLRLEVAQAVPVAFYRDLYDAVGADYCWWLRRILPDEDIRAVMRAPGWSLHVLYNGDSPAGFYELERRGADINLSYFGLMPSMIGRGAGRPLLEAAIESAWRQNPSALRVNTCTADHPRALPLYEAAGFRRIRQVREIWDIPDSLGLRIPASLRV</sequence>
<dbReference type="Proteomes" id="UP000565205">
    <property type="component" value="Unassembled WGS sequence"/>
</dbReference>
<dbReference type="InterPro" id="IPR016181">
    <property type="entry name" value="Acyl_CoA_acyltransferase"/>
</dbReference>
<dbReference type="EMBL" id="JACHXV010000006">
    <property type="protein sequence ID" value="MBB3174232.1"/>
    <property type="molecule type" value="Genomic_DNA"/>
</dbReference>
<dbReference type="EMBL" id="JABXXQ010000186">
    <property type="protein sequence ID" value="NVN30625.1"/>
    <property type="molecule type" value="Genomic_DNA"/>
</dbReference>
<dbReference type="Pfam" id="PF13673">
    <property type="entry name" value="Acetyltransf_10"/>
    <property type="match status" value="1"/>
</dbReference>
<accession>A0A850NTD6</accession>
<organism evidence="3 5">
    <name type="scientific">Endobacter medicaginis</name>
    <dbReference type="NCBI Taxonomy" id="1181271"/>
    <lineage>
        <taxon>Bacteria</taxon>
        <taxon>Pseudomonadati</taxon>
        <taxon>Pseudomonadota</taxon>
        <taxon>Alphaproteobacteria</taxon>
        <taxon>Acetobacterales</taxon>
        <taxon>Acetobacteraceae</taxon>
        <taxon>Endobacter</taxon>
    </lineage>
</organism>